<keyword evidence="2" id="KW-1185">Reference proteome</keyword>
<dbReference type="InterPro" id="IPR026906">
    <property type="entry name" value="LRR_5"/>
</dbReference>
<name>A0A0A1UC89_ENTIV</name>
<protein>
    <submittedName>
        <fullName evidence="1">Uncharacterized protein</fullName>
    </submittedName>
</protein>
<dbReference type="SUPFAM" id="SSF52058">
    <property type="entry name" value="L domain-like"/>
    <property type="match status" value="1"/>
</dbReference>
<gene>
    <name evidence="1" type="ORF">EIN_508640</name>
</gene>
<dbReference type="RefSeq" id="XP_004259634.1">
    <property type="nucleotide sequence ID" value="XM_004259586.1"/>
</dbReference>
<organism evidence="1 2">
    <name type="scientific">Entamoeba invadens IP1</name>
    <dbReference type="NCBI Taxonomy" id="370355"/>
    <lineage>
        <taxon>Eukaryota</taxon>
        <taxon>Amoebozoa</taxon>
        <taxon>Evosea</taxon>
        <taxon>Archamoebae</taxon>
        <taxon>Mastigamoebida</taxon>
        <taxon>Entamoebidae</taxon>
        <taxon>Entamoeba</taxon>
    </lineage>
</organism>
<dbReference type="EMBL" id="KB206320">
    <property type="protein sequence ID" value="ELP92863.1"/>
    <property type="molecule type" value="Genomic_DNA"/>
</dbReference>
<dbReference type="PANTHER" id="PTHR23275">
    <property type="entry name" value="CABRIOLET.-RELATED"/>
    <property type="match status" value="1"/>
</dbReference>
<dbReference type="GeneID" id="14891824"/>
<reference evidence="1 2" key="1">
    <citation type="submission" date="2012-10" db="EMBL/GenBank/DDBJ databases">
        <authorList>
            <person name="Zafar N."/>
            <person name="Inman J."/>
            <person name="Hall N."/>
            <person name="Lorenzi H."/>
            <person name="Caler E."/>
        </authorList>
    </citation>
    <scope>NUCLEOTIDE SEQUENCE [LARGE SCALE GENOMIC DNA]</scope>
    <source>
        <strain evidence="1 2">IP1</strain>
    </source>
</reference>
<dbReference type="InterPro" id="IPR032675">
    <property type="entry name" value="LRR_dom_sf"/>
</dbReference>
<dbReference type="Proteomes" id="UP000014680">
    <property type="component" value="Unassembled WGS sequence"/>
</dbReference>
<dbReference type="KEGG" id="eiv:EIN_508640"/>
<dbReference type="Pfam" id="PF13306">
    <property type="entry name" value="LRR_5"/>
    <property type="match status" value="2"/>
</dbReference>
<sequence length="1022" mass="114382">MIYFLFLLVSTYALDQCYIKETTRNCFKYYDQIGNFTCDPNLVITESGYLCEGAFKGRTVFTSVILEQITSVDDYAFEGCSNLETFTFKMSESSSSSDYIGKSAFVGTKLKTINLNNIYLIDESAFAGLTSLQQITFYKYFPSTIRKNAFRNSGLQSIGYSVDVPYIYRDLSIVDEYAFSGTQLETFTLYENSNMYIGKGAFSNMTNLKHFNMSGCPTISEEMFAGDVLLERILFTENVIRLGKNALKDCVKLTKLHLGNVITFQDNLQYITELFYHGINAPTGVLGEINLNSAIKVYVSKNYSPANLKFLSSTATKLSCNKDQKYDFNTSTCVACENNYVTYDGCSDECTINSYLCSWKDETCLDYFCSGYACNRCNVAGKKVFDYSSKTCTDICNTGNGYYLLGDGRTCKNCNILNCLKCAEKEIMDPNTYFSYSSTKCTMCMPPNIVTTSGTCVSSCDVQNNYAYYVDINGQQVCQKCSDILTNCKKCTSNNTCLECSASSYLLEETNECVSNCPLNYGTNSEYKKCVKCTPNCENCDAQSSNGETQMCKTCELGYYLVSDTNECVASCADYYYPIEGSDTEPKKCIQCERNCVSCSGSQGEFCSKCELNYFLYDEETPQGCQDQCYDGYYETNENGIAKCKKCSVIENCVTCESETKCTKCGNNQYVQEDGSCGDTCPEKYRKGDGICEECPPLCRDCQASGKTKCDVCELNAFYLDNKTCSKSCEEGYMEIKDTTPNWTCKKCDDNNCKTCEISTDEKCVECKENFYYNGDSKKCESGCDLTTHFVNISEKLQMCSMCNKAFSNCQSCTSQQCTKCETNYYTQPDTPHTCERDCPDAYYKGDGVCTKCTDNCLSCDEYFCHSCEEKYVLSNGDLTCERCQDKSCLKCSQGKEKCDKCESPKLMGKDLTCVDTCESGYYSINDEYCEMCQDQNCAVCDRFECKECALGSFMSSGYCRSSCPDGYYENIKVCSECTKMASEYGVCKQGDLECIGCSLGNNSAISTSMLFALLCMAMLLF</sequence>
<dbReference type="SUPFAM" id="SSF57184">
    <property type="entry name" value="Growth factor receptor domain"/>
    <property type="match status" value="4"/>
</dbReference>
<proteinExistence type="predicted"/>
<accession>A0A0A1UC89</accession>
<evidence type="ECO:0000313" key="2">
    <source>
        <dbReference type="Proteomes" id="UP000014680"/>
    </source>
</evidence>
<dbReference type="InterPro" id="IPR006212">
    <property type="entry name" value="Furin_repeat"/>
</dbReference>
<dbReference type="Gene3D" id="2.10.220.10">
    <property type="entry name" value="Hormone Receptor, Insulin-like Growth Factor Receptor 1, Chain A, domain 2"/>
    <property type="match status" value="6"/>
</dbReference>
<dbReference type="SMART" id="SM00261">
    <property type="entry name" value="FU"/>
    <property type="match status" value="10"/>
</dbReference>
<dbReference type="InterPro" id="IPR052798">
    <property type="entry name" value="Giardia_VSA"/>
</dbReference>
<dbReference type="InterPro" id="IPR009030">
    <property type="entry name" value="Growth_fac_rcpt_cys_sf"/>
</dbReference>
<dbReference type="PANTHER" id="PTHR23275:SF100">
    <property type="entry name" value="EGF-LIKE DOMAIN-CONTAINING PROTEIN"/>
    <property type="match status" value="1"/>
</dbReference>
<dbReference type="OrthoDB" id="676979at2759"/>
<evidence type="ECO:0000313" key="1">
    <source>
        <dbReference type="EMBL" id="ELP92863.1"/>
    </source>
</evidence>
<dbReference type="Gene3D" id="3.80.10.10">
    <property type="entry name" value="Ribonuclease Inhibitor"/>
    <property type="match status" value="1"/>
</dbReference>
<dbReference type="VEuPathDB" id="AmoebaDB:EIN_508640"/>
<dbReference type="AlphaFoldDB" id="A0A0A1UC89"/>